<keyword evidence="2" id="KW-1185">Reference proteome</keyword>
<dbReference type="EMBL" id="ML742388">
    <property type="protein sequence ID" value="KAE8145088.1"/>
    <property type="molecule type" value="Genomic_DNA"/>
</dbReference>
<evidence type="ECO:0000313" key="2">
    <source>
        <dbReference type="Proteomes" id="UP000325780"/>
    </source>
</evidence>
<reference evidence="1 2" key="1">
    <citation type="submission" date="2019-04" db="EMBL/GenBank/DDBJ databases">
        <title>Friends and foes A comparative genomics study of 23 Aspergillus species from section Flavi.</title>
        <authorList>
            <consortium name="DOE Joint Genome Institute"/>
            <person name="Kjaerbolling I."/>
            <person name="Vesth T."/>
            <person name="Frisvad J.C."/>
            <person name="Nybo J.L."/>
            <person name="Theobald S."/>
            <person name="Kildgaard S."/>
            <person name="Isbrandt T."/>
            <person name="Kuo A."/>
            <person name="Sato A."/>
            <person name="Lyhne E.K."/>
            <person name="Kogle M.E."/>
            <person name="Wiebenga A."/>
            <person name="Kun R.S."/>
            <person name="Lubbers R.J."/>
            <person name="Makela M.R."/>
            <person name="Barry K."/>
            <person name="Chovatia M."/>
            <person name="Clum A."/>
            <person name="Daum C."/>
            <person name="Haridas S."/>
            <person name="He G."/>
            <person name="LaButti K."/>
            <person name="Lipzen A."/>
            <person name="Mondo S."/>
            <person name="Riley R."/>
            <person name="Salamov A."/>
            <person name="Simmons B.A."/>
            <person name="Magnuson J.K."/>
            <person name="Henrissat B."/>
            <person name="Mortensen U.H."/>
            <person name="Larsen T.O."/>
            <person name="Devries R.P."/>
            <person name="Grigoriev I.V."/>
            <person name="Machida M."/>
            <person name="Baker S.E."/>
            <person name="Andersen M.R."/>
        </authorList>
    </citation>
    <scope>NUCLEOTIDE SEQUENCE [LARGE SCALE GENOMIC DNA]</scope>
    <source>
        <strain evidence="1 2">IBT 18842</strain>
    </source>
</reference>
<dbReference type="Proteomes" id="UP000325780">
    <property type="component" value="Unassembled WGS sequence"/>
</dbReference>
<gene>
    <name evidence="1" type="ORF">BDV25DRAFT_77495</name>
</gene>
<evidence type="ECO:0000313" key="1">
    <source>
        <dbReference type="EMBL" id="KAE8145088.1"/>
    </source>
</evidence>
<organism evidence="1 2">
    <name type="scientific">Aspergillus avenaceus</name>
    <dbReference type="NCBI Taxonomy" id="36643"/>
    <lineage>
        <taxon>Eukaryota</taxon>
        <taxon>Fungi</taxon>
        <taxon>Dikarya</taxon>
        <taxon>Ascomycota</taxon>
        <taxon>Pezizomycotina</taxon>
        <taxon>Eurotiomycetes</taxon>
        <taxon>Eurotiomycetidae</taxon>
        <taxon>Eurotiales</taxon>
        <taxon>Aspergillaceae</taxon>
        <taxon>Aspergillus</taxon>
        <taxon>Aspergillus subgen. Circumdati</taxon>
    </lineage>
</organism>
<sequence>MRLFLPHGLRLPWRSRLLPNFRLYELSGKISRCYPPCGHCDSRNFRSLPRFAAILTLSSILFSGSSHIFPRFL</sequence>
<proteinExistence type="predicted"/>
<accession>A0A5N6TFE5</accession>
<protein>
    <submittedName>
        <fullName evidence="1">Uncharacterized protein</fullName>
    </submittedName>
</protein>
<dbReference type="AlphaFoldDB" id="A0A5N6TFE5"/>
<name>A0A5N6TFE5_ASPAV</name>